<dbReference type="RefSeq" id="WP_125963089.1">
    <property type="nucleotide sequence ID" value="NZ_QXGM01000001.1"/>
</dbReference>
<feature type="compositionally biased region" description="Basic and acidic residues" evidence="5">
    <location>
        <begin position="16"/>
        <end position="27"/>
    </location>
</feature>
<keyword evidence="1" id="KW-0001">2Fe-2S</keyword>
<dbReference type="Gene3D" id="3.40.5.90">
    <property type="entry name" value="CDGSH iron-sulfur domain, mitoNEET-type"/>
    <property type="match status" value="2"/>
</dbReference>
<feature type="domain" description="Iron-binding zinc finger CDGSH type" evidence="6">
    <location>
        <begin position="83"/>
        <end position="120"/>
    </location>
</feature>
<comment type="caution">
    <text evidence="7">The sequence shown here is derived from an EMBL/GenBank/DDBJ whole genome shotgun (WGS) entry which is preliminary data.</text>
</comment>
<keyword evidence="3" id="KW-0408">Iron</keyword>
<dbReference type="AlphaFoldDB" id="A0A430FSU4"/>
<feature type="compositionally biased region" description="Polar residues" evidence="5">
    <location>
        <begin position="1"/>
        <end position="12"/>
    </location>
</feature>
<dbReference type="PANTHER" id="PTHR46491">
    <property type="entry name" value="CDGSH IRON SULFUR DOMAIN PROTEIN HOMOLOG"/>
    <property type="match status" value="1"/>
</dbReference>
<evidence type="ECO:0000256" key="3">
    <source>
        <dbReference type="ARBA" id="ARBA00023004"/>
    </source>
</evidence>
<dbReference type="PANTHER" id="PTHR46491:SF3">
    <property type="entry name" value="CDGSH IRON-SULFUR DOMAIN-CONTAINING PROTEIN 3, MITOCHONDRIAL"/>
    <property type="match status" value="1"/>
</dbReference>
<evidence type="ECO:0000256" key="2">
    <source>
        <dbReference type="ARBA" id="ARBA00022723"/>
    </source>
</evidence>
<evidence type="ECO:0000313" key="8">
    <source>
        <dbReference type="Proteomes" id="UP000287609"/>
    </source>
</evidence>
<dbReference type="OrthoDB" id="9798157at2"/>
<keyword evidence="8" id="KW-1185">Reference proteome</keyword>
<dbReference type="EMBL" id="QXGM01000001">
    <property type="protein sequence ID" value="RSX55919.1"/>
    <property type="molecule type" value="Genomic_DNA"/>
</dbReference>
<dbReference type="InterPro" id="IPR052950">
    <property type="entry name" value="CISD"/>
</dbReference>
<dbReference type="SMART" id="SM00704">
    <property type="entry name" value="ZnF_CDGSH"/>
    <property type="match status" value="2"/>
</dbReference>
<organism evidence="7 8">
    <name type="scientific">Bifidobacterium dolichotidis</name>
    <dbReference type="NCBI Taxonomy" id="2306976"/>
    <lineage>
        <taxon>Bacteria</taxon>
        <taxon>Bacillati</taxon>
        <taxon>Actinomycetota</taxon>
        <taxon>Actinomycetes</taxon>
        <taxon>Bifidobacteriales</taxon>
        <taxon>Bifidobacteriaceae</taxon>
        <taxon>Bifidobacterium</taxon>
    </lineage>
</organism>
<evidence type="ECO:0000256" key="1">
    <source>
        <dbReference type="ARBA" id="ARBA00022714"/>
    </source>
</evidence>
<dbReference type="GO" id="GO:0046872">
    <property type="term" value="F:metal ion binding"/>
    <property type="evidence" value="ECO:0007669"/>
    <property type="project" value="UniProtKB-KW"/>
</dbReference>
<dbReference type="GO" id="GO:0051537">
    <property type="term" value="F:2 iron, 2 sulfur cluster binding"/>
    <property type="evidence" value="ECO:0007669"/>
    <property type="project" value="UniProtKB-KW"/>
</dbReference>
<dbReference type="Proteomes" id="UP000287609">
    <property type="component" value="Unassembled WGS sequence"/>
</dbReference>
<evidence type="ECO:0000256" key="4">
    <source>
        <dbReference type="ARBA" id="ARBA00023014"/>
    </source>
</evidence>
<evidence type="ECO:0000313" key="7">
    <source>
        <dbReference type="EMBL" id="RSX55919.1"/>
    </source>
</evidence>
<sequence>MPTSPQTRSTGWHHTRNTEKHTRRNDQEEPDYSVVSPIPEPKPQDVSISIIAHGPYRVHGDVAVYEDVFLHNEEQTHMEYHRQRTIETHPDEHGDVYLCRCGASSHKPFCDGTHEKIGFDGTEVADRAPYAERAELVEGPIVDLGDDQRCAYARFCHRRDGDVWNLTEEADTEELATEAVQGSWLCPTGRLESINVNNGKVYEQHFDPSIVIIDDYEEGVAGPYFVRGGIPLIGVDGHRYEDRNRYALCRSGSTQNAPFCDAMHINVQFMDDDPCWDGEIGPVDESFNDNPTL</sequence>
<dbReference type="GO" id="GO:0005737">
    <property type="term" value="C:cytoplasm"/>
    <property type="evidence" value="ECO:0007669"/>
    <property type="project" value="UniProtKB-ARBA"/>
</dbReference>
<protein>
    <submittedName>
        <fullName evidence="7">Iron-binding protein</fullName>
    </submittedName>
</protein>
<dbReference type="InterPro" id="IPR018967">
    <property type="entry name" value="FeS-contain_CDGSH-typ"/>
</dbReference>
<evidence type="ECO:0000256" key="5">
    <source>
        <dbReference type="SAM" id="MobiDB-lite"/>
    </source>
</evidence>
<dbReference type="Pfam" id="PF09360">
    <property type="entry name" value="zf-CDGSH"/>
    <property type="match status" value="2"/>
</dbReference>
<dbReference type="InterPro" id="IPR042216">
    <property type="entry name" value="MitoNEET_CISD"/>
</dbReference>
<feature type="domain" description="Iron-binding zinc finger CDGSH type" evidence="6">
    <location>
        <begin position="233"/>
        <end position="270"/>
    </location>
</feature>
<keyword evidence="4" id="KW-0411">Iron-sulfur</keyword>
<keyword evidence="2" id="KW-0479">Metal-binding</keyword>
<feature type="region of interest" description="Disordered" evidence="5">
    <location>
        <begin position="1"/>
        <end position="43"/>
    </location>
</feature>
<reference evidence="7 8" key="1">
    <citation type="submission" date="2018-09" db="EMBL/GenBank/DDBJ databases">
        <title>Characterization of the phylogenetic diversity of five novel species belonging to the genus Bifidobacterium.</title>
        <authorList>
            <person name="Lugli G.A."/>
            <person name="Duranti S."/>
            <person name="Milani C."/>
        </authorList>
    </citation>
    <scope>NUCLEOTIDE SEQUENCE [LARGE SCALE GENOMIC DNA]</scope>
    <source>
        <strain evidence="7 8">2036B</strain>
    </source>
</reference>
<name>A0A430FSU4_9BIFI</name>
<gene>
    <name evidence="7" type="ORF">D2E26_0482</name>
</gene>
<proteinExistence type="predicted"/>
<evidence type="ECO:0000259" key="6">
    <source>
        <dbReference type="SMART" id="SM00704"/>
    </source>
</evidence>
<accession>A0A430FSU4</accession>